<dbReference type="AlphaFoldDB" id="A0A7J8WYX0"/>
<dbReference type="Proteomes" id="UP000593577">
    <property type="component" value="Unassembled WGS sequence"/>
</dbReference>
<name>A0A7J8WYX0_GOSAI</name>
<proteinExistence type="predicted"/>
<reference evidence="1 2" key="1">
    <citation type="journal article" date="2019" name="Genome Biol. Evol.">
        <title>Insights into the evolution of the New World diploid cottons (Gossypium, subgenus Houzingenia) based on genome sequencing.</title>
        <authorList>
            <person name="Grover C.E."/>
            <person name="Arick M.A. 2nd"/>
            <person name="Thrash A."/>
            <person name="Conover J.L."/>
            <person name="Sanders W.S."/>
            <person name="Peterson D.G."/>
            <person name="Frelichowski J.E."/>
            <person name="Scheffler J.A."/>
            <person name="Scheffler B.E."/>
            <person name="Wendel J.F."/>
        </authorList>
    </citation>
    <scope>NUCLEOTIDE SEQUENCE [LARGE SCALE GENOMIC DNA]</scope>
    <source>
        <strain evidence="1">185</strain>
        <tissue evidence="1">Leaf</tissue>
    </source>
</reference>
<feature type="non-terminal residue" evidence="1">
    <location>
        <position position="79"/>
    </location>
</feature>
<evidence type="ECO:0000313" key="2">
    <source>
        <dbReference type="Proteomes" id="UP000593577"/>
    </source>
</evidence>
<dbReference type="EMBL" id="JABFAA010000004">
    <property type="protein sequence ID" value="MBA0680208.1"/>
    <property type="molecule type" value="Genomic_DNA"/>
</dbReference>
<keyword evidence="2" id="KW-1185">Reference proteome</keyword>
<organism evidence="1 2">
    <name type="scientific">Gossypium aridum</name>
    <name type="common">American cotton</name>
    <name type="synonym">Erioxylum aridum</name>
    <dbReference type="NCBI Taxonomy" id="34290"/>
    <lineage>
        <taxon>Eukaryota</taxon>
        <taxon>Viridiplantae</taxon>
        <taxon>Streptophyta</taxon>
        <taxon>Embryophyta</taxon>
        <taxon>Tracheophyta</taxon>
        <taxon>Spermatophyta</taxon>
        <taxon>Magnoliopsida</taxon>
        <taxon>eudicotyledons</taxon>
        <taxon>Gunneridae</taxon>
        <taxon>Pentapetalae</taxon>
        <taxon>rosids</taxon>
        <taxon>malvids</taxon>
        <taxon>Malvales</taxon>
        <taxon>Malvaceae</taxon>
        <taxon>Malvoideae</taxon>
        <taxon>Gossypium</taxon>
    </lineage>
</organism>
<accession>A0A7J8WYX0</accession>
<comment type="caution">
    <text evidence="1">The sequence shown here is derived from an EMBL/GenBank/DDBJ whole genome shotgun (WGS) entry which is preliminary data.</text>
</comment>
<evidence type="ECO:0008006" key="3">
    <source>
        <dbReference type="Google" id="ProtNLM"/>
    </source>
</evidence>
<evidence type="ECO:0000313" key="1">
    <source>
        <dbReference type="EMBL" id="MBA0680208.1"/>
    </source>
</evidence>
<protein>
    <recommendedName>
        <fullName evidence="3">RNase H type-1 domain-containing protein</fullName>
    </recommendedName>
</protein>
<sequence>VDDRKWVKPLKNCIKINFDASIGNNRTGYGVIVRDDDGFFWGGRGGGFKEIQLSIEEAEWVGQQNKWPEKGFDNYWRAD</sequence>
<gene>
    <name evidence="1" type="ORF">Goari_011920</name>
</gene>